<organism evidence="1 2">
    <name type="scientific">Paenibacillus sacheonensis</name>
    <dbReference type="NCBI Taxonomy" id="742054"/>
    <lineage>
        <taxon>Bacteria</taxon>
        <taxon>Bacillati</taxon>
        <taxon>Bacillota</taxon>
        <taxon>Bacilli</taxon>
        <taxon>Bacillales</taxon>
        <taxon>Paenibacillaceae</taxon>
        <taxon>Paenibacillus</taxon>
    </lineage>
</organism>
<sequence length="88" mass="9676">MSAYAEFVSEKQAVERLLAEGYAIAGVTEGLDGMAVRFKMPPSADEPREGRVPDVEQIVRIRNADARKYVGTLLFMAQRETPASEETG</sequence>
<evidence type="ECO:0000313" key="1">
    <source>
        <dbReference type="EMBL" id="NBC71815.1"/>
    </source>
</evidence>
<evidence type="ECO:0000313" key="2">
    <source>
        <dbReference type="Proteomes" id="UP000558113"/>
    </source>
</evidence>
<dbReference type="EMBL" id="JAAAMU010000014">
    <property type="protein sequence ID" value="NBC71815.1"/>
    <property type="molecule type" value="Genomic_DNA"/>
</dbReference>
<dbReference type="RefSeq" id="WP_161702159.1">
    <property type="nucleotide sequence ID" value="NZ_JAAAMU010000014.1"/>
</dbReference>
<gene>
    <name evidence="1" type="ORF">GT003_22700</name>
</gene>
<accession>A0A7X4YSS0</accession>
<dbReference type="Proteomes" id="UP000558113">
    <property type="component" value="Unassembled WGS sequence"/>
</dbReference>
<proteinExistence type="predicted"/>
<name>A0A7X4YSS0_9BACL</name>
<comment type="caution">
    <text evidence="1">The sequence shown here is derived from an EMBL/GenBank/DDBJ whole genome shotgun (WGS) entry which is preliminary data.</text>
</comment>
<protein>
    <submittedName>
        <fullName evidence="1">Uncharacterized protein</fullName>
    </submittedName>
</protein>
<dbReference type="OrthoDB" id="2655672at2"/>
<reference evidence="1 2" key="1">
    <citation type="submission" date="2020-01" db="EMBL/GenBank/DDBJ databases">
        <title>Paenibacillus soybeanensis sp. nov. isolated from the nodules of soybean (Glycine max(L.) Merr).</title>
        <authorList>
            <person name="Wang H."/>
        </authorList>
    </citation>
    <scope>NUCLEOTIDE SEQUENCE [LARGE SCALE GENOMIC DNA]</scope>
    <source>
        <strain evidence="1 2">DSM 23054</strain>
    </source>
</reference>
<dbReference type="AlphaFoldDB" id="A0A7X4YSS0"/>
<keyword evidence="2" id="KW-1185">Reference proteome</keyword>